<sequence>MKSYVPNTVKFQDTQRPLHRRIEELVRSEVARLYKRSTLKTLMKTGFKIRHVKLANKYLKKSSELVQHACDIFLARLIYKNQEQYKHLSRKELIKQGIKQFEKLDPEIMTYYISAAIIDDPRKSVPIASNAYHNFLVFHVESRTRKAGITDDKVLVDSMIKEGRKLWNKMKPFQKLPFFMLAYINTYYPRDIDGSIQTAIQNVPKVFLKGVEQNAEETIKQTDAENSTDRATFINMKHIRFDSMQG</sequence>
<organism evidence="1 2">
    <name type="scientific">Hermetia illucens</name>
    <name type="common">Black soldier fly</name>
    <dbReference type="NCBI Taxonomy" id="343691"/>
    <lineage>
        <taxon>Eukaryota</taxon>
        <taxon>Metazoa</taxon>
        <taxon>Ecdysozoa</taxon>
        <taxon>Arthropoda</taxon>
        <taxon>Hexapoda</taxon>
        <taxon>Insecta</taxon>
        <taxon>Pterygota</taxon>
        <taxon>Neoptera</taxon>
        <taxon>Endopterygota</taxon>
        <taxon>Diptera</taxon>
        <taxon>Brachycera</taxon>
        <taxon>Stratiomyomorpha</taxon>
        <taxon>Stratiomyidae</taxon>
        <taxon>Hermetiinae</taxon>
        <taxon>Hermetia</taxon>
    </lineage>
</organism>
<reference evidence="1 2" key="1">
    <citation type="submission" date="2020-11" db="EMBL/GenBank/DDBJ databases">
        <authorList>
            <person name="Wallbank WR R."/>
            <person name="Pardo Diaz C."/>
            <person name="Kozak K."/>
            <person name="Martin S."/>
            <person name="Jiggins C."/>
            <person name="Moest M."/>
            <person name="Warren A I."/>
            <person name="Generalovic N T."/>
            <person name="Byers J.R.P. K."/>
            <person name="Montejo-Kovacevich G."/>
            <person name="Yen C E."/>
        </authorList>
    </citation>
    <scope>NUCLEOTIDE SEQUENCE [LARGE SCALE GENOMIC DNA]</scope>
</reference>
<gene>
    <name evidence="1" type="ORF">HERILL_LOCUS8488</name>
</gene>
<dbReference type="InParanoid" id="A0A7R8URL7"/>
<evidence type="ECO:0000313" key="2">
    <source>
        <dbReference type="Proteomes" id="UP000594454"/>
    </source>
</evidence>
<evidence type="ECO:0000313" key="1">
    <source>
        <dbReference type="EMBL" id="CAD7085661.1"/>
    </source>
</evidence>
<dbReference type="Proteomes" id="UP000594454">
    <property type="component" value="Chromosome 3"/>
</dbReference>
<accession>A0A7R8URL7</accession>
<dbReference type="EMBL" id="LR899011">
    <property type="protein sequence ID" value="CAD7085661.1"/>
    <property type="molecule type" value="Genomic_DNA"/>
</dbReference>
<proteinExistence type="predicted"/>
<protein>
    <submittedName>
        <fullName evidence="1">Uncharacterized protein</fullName>
    </submittedName>
</protein>
<dbReference type="AlphaFoldDB" id="A0A7R8URL7"/>
<name>A0A7R8URL7_HERIL</name>
<keyword evidence="2" id="KW-1185">Reference proteome</keyword>